<dbReference type="AlphaFoldDB" id="A0A542UEE1"/>
<name>A0A542UEE1_9ACTN</name>
<gene>
    <name evidence="5" type="ORF">FB563_2411</name>
</gene>
<keyword evidence="2" id="KW-0378">Hydrolase</keyword>
<feature type="region of interest" description="Disordered" evidence="3">
    <location>
        <begin position="13"/>
        <end position="44"/>
    </location>
</feature>
<dbReference type="InterPro" id="IPR029058">
    <property type="entry name" value="AB_hydrolase_fold"/>
</dbReference>
<dbReference type="PANTHER" id="PTHR11487:SF0">
    <property type="entry name" value="S-ACYL FATTY ACID SYNTHASE THIOESTERASE, MEDIUM CHAIN"/>
    <property type="match status" value="1"/>
</dbReference>
<accession>A0A542UEE1</accession>
<feature type="compositionally biased region" description="Basic and acidic residues" evidence="3">
    <location>
        <begin position="23"/>
        <end position="36"/>
    </location>
</feature>
<dbReference type="SUPFAM" id="SSF53474">
    <property type="entry name" value="alpha/beta-Hydrolases"/>
    <property type="match status" value="1"/>
</dbReference>
<dbReference type="Gene3D" id="3.40.50.1820">
    <property type="entry name" value="alpha/beta hydrolase"/>
    <property type="match status" value="1"/>
</dbReference>
<organism evidence="5 6">
    <name type="scientific">Streptomyces puniciscabiei</name>
    <dbReference type="NCBI Taxonomy" id="164348"/>
    <lineage>
        <taxon>Bacteria</taxon>
        <taxon>Bacillati</taxon>
        <taxon>Actinomycetota</taxon>
        <taxon>Actinomycetes</taxon>
        <taxon>Kitasatosporales</taxon>
        <taxon>Streptomycetaceae</taxon>
        <taxon>Streptomyces</taxon>
    </lineage>
</organism>
<evidence type="ECO:0000256" key="3">
    <source>
        <dbReference type="SAM" id="MobiDB-lite"/>
    </source>
</evidence>
<dbReference type="OrthoDB" id="8480037at2"/>
<evidence type="ECO:0000313" key="6">
    <source>
        <dbReference type="Proteomes" id="UP000318103"/>
    </source>
</evidence>
<reference evidence="5 6" key="1">
    <citation type="submission" date="2019-06" db="EMBL/GenBank/DDBJ databases">
        <title>Sequencing the genomes of 1000 actinobacteria strains.</title>
        <authorList>
            <person name="Klenk H.-P."/>
        </authorList>
    </citation>
    <scope>NUCLEOTIDE SEQUENCE [LARGE SCALE GENOMIC DNA]</scope>
    <source>
        <strain evidence="5 6">DSM 41929</strain>
    </source>
</reference>
<comment type="caution">
    <text evidence="5">The sequence shown here is derived from an EMBL/GenBank/DDBJ whole genome shotgun (WGS) entry which is preliminary data.</text>
</comment>
<keyword evidence="6" id="KW-1185">Reference proteome</keyword>
<evidence type="ECO:0000313" key="5">
    <source>
        <dbReference type="EMBL" id="TQK97445.1"/>
    </source>
</evidence>
<dbReference type="InterPro" id="IPR001031">
    <property type="entry name" value="Thioesterase"/>
</dbReference>
<dbReference type="GO" id="GO:0008610">
    <property type="term" value="P:lipid biosynthetic process"/>
    <property type="evidence" value="ECO:0007669"/>
    <property type="project" value="TreeGrafter"/>
</dbReference>
<dbReference type="EMBL" id="VFNX01000001">
    <property type="protein sequence ID" value="TQK97445.1"/>
    <property type="molecule type" value="Genomic_DNA"/>
</dbReference>
<evidence type="ECO:0000256" key="1">
    <source>
        <dbReference type="ARBA" id="ARBA00007169"/>
    </source>
</evidence>
<protein>
    <submittedName>
        <fullName evidence="5">Pyochelin biosynthetic protein PchC</fullName>
    </submittedName>
</protein>
<dbReference type="InterPro" id="IPR012223">
    <property type="entry name" value="TEII"/>
</dbReference>
<proteinExistence type="inferred from homology"/>
<dbReference type="PANTHER" id="PTHR11487">
    <property type="entry name" value="THIOESTERASE"/>
    <property type="match status" value="1"/>
</dbReference>
<evidence type="ECO:0000256" key="2">
    <source>
        <dbReference type="ARBA" id="ARBA00022801"/>
    </source>
</evidence>
<evidence type="ECO:0000259" key="4">
    <source>
        <dbReference type="SMART" id="SM00824"/>
    </source>
</evidence>
<dbReference type="InterPro" id="IPR020802">
    <property type="entry name" value="TesA-like"/>
</dbReference>
<dbReference type="Pfam" id="PF00975">
    <property type="entry name" value="Thioesterase"/>
    <property type="match status" value="1"/>
</dbReference>
<comment type="similarity">
    <text evidence="1">Belongs to the thioesterase family.</text>
</comment>
<dbReference type="GO" id="GO:0016787">
    <property type="term" value="F:hydrolase activity"/>
    <property type="evidence" value="ECO:0007669"/>
    <property type="project" value="UniProtKB-KW"/>
</dbReference>
<feature type="domain" description="Thioesterase TesA-like" evidence="4">
    <location>
        <begin position="62"/>
        <end position="285"/>
    </location>
</feature>
<sequence length="289" mass="30973">MPDSTPAEIAIAGAEITGGDSLEDGRGGRDGGESRFRRAPRTSPETWFRCPRPLPDAQVRLVCFAHAGGSAAAFRSWSMGPDVEVVGVQYPGRADRFGDPFPESLEQLGRDVGEAIAMLDERPTALFGHSLGALVAYEAARHLEEIGQEPVHLFASACRSPQVADSRPSIAELDDATLAAEVMKMGGTDALVLEDLELRDLVLPYIRADFAMFESYAPLAEPLAVTPVLALSAVADPYATGAEMAGWSGATRAGFRMERFAGDHFYLVPRQEEVLTTLRAALGVPEDRG</sequence>
<dbReference type="SMART" id="SM00824">
    <property type="entry name" value="PKS_TE"/>
    <property type="match status" value="1"/>
</dbReference>
<dbReference type="Proteomes" id="UP000318103">
    <property type="component" value="Unassembled WGS sequence"/>
</dbReference>